<proteinExistence type="predicted"/>
<dbReference type="InterPro" id="IPR036526">
    <property type="entry name" value="C-N_Hydrolase_sf"/>
</dbReference>
<evidence type="ECO:0000313" key="1">
    <source>
        <dbReference type="EMBL" id="SVD64694.1"/>
    </source>
</evidence>
<evidence type="ECO:0008006" key="2">
    <source>
        <dbReference type="Google" id="ProtNLM"/>
    </source>
</evidence>
<reference evidence="1" key="1">
    <citation type="submission" date="2018-05" db="EMBL/GenBank/DDBJ databases">
        <authorList>
            <person name="Lanie J.A."/>
            <person name="Ng W.-L."/>
            <person name="Kazmierczak K.M."/>
            <person name="Andrzejewski T.M."/>
            <person name="Davidsen T.M."/>
            <person name="Wayne K.J."/>
            <person name="Tettelin H."/>
            <person name="Glass J.I."/>
            <person name="Rusch D."/>
            <person name="Podicherti R."/>
            <person name="Tsui H.-C.T."/>
            <person name="Winkler M.E."/>
        </authorList>
    </citation>
    <scope>NUCLEOTIDE SEQUENCE</scope>
</reference>
<feature type="non-terminal residue" evidence="1">
    <location>
        <position position="1"/>
    </location>
</feature>
<dbReference type="Gene3D" id="3.60.110.10">
    <property type="entry name" value="Carbon-nitrogen hydrolase"/>
    <property type="match status" value="1"/>
</dbReference>
<dbReference type="SUPFAM" id="SSF56317">
    <property type="entry name" value="Carbon-nitrogen hydrolase"/>
    <property type="match status" value="1"/>
</dbReference>
<accession>A0A382X1E8</accession>
<name>A0A382X1E8_9ZZZZ</name>
<organism evidence="1">
    <name type="scientific">marine metagenome</name>
    <dbReference type="NCBI Taxonomy" id="408172"/>
    <lineage>
        <taxon>unclassified sequences</taxon>
        <taxon>metagenomes</taxon>
        <taxon>ecological metagenomes</taxon>
    </lineage>
</organism>
<protein>
    <recommendedName>
        <fullName evidence="2">CN hydrolase domain-containing protein</fullName>
    </recommendedName>
</protein>
<dbReference type="AlphaFoldDB" id="A0A382X1E8"/>
<dbReference type="EMBL" id="UINC01164052">
    <property type="protein sequence ID" value="SVD64694.1"/>
    <property type="molecule type" value="Genomic_DNA"/>
</dbReference>
<sequence length="145" mass="16774">NWGTVEHEFYPKGFCPGHSLIIDYTGMVLRQAPYPEEQVITATIDIEALREHRTIINHNMWIDVRTEGFREIYEEPIYPPNRFPSGNPPKNQAEKVETTKVVLEKLYQRGQFMPPGGMHPSEMPGLLDERVKRAQSIGALRRDKE</sequence>
<gene>
    <name evidence="1" type="ORF">METZ01_LOCUS417548</name>
</gene>